<gene>
    <name evidence="1" type="ORF">F5876DRAFT_64978</name>
</gene>
<keyword evidence="2" id="KW-1185">Reference proteome</keyword>
<proteinExistence type="predicted"/>
<organism evidence="1 2">
    <name type="scientific">Lentinula aff. lateritia</name>
    <dbReference type="NCBI Taxonomy" id="2804960"/>
    <lineage>
        <taxon>Eukaryota</taxon>
        <taxon>Fungi</taxon>
        <taxon>Dikarya</taxon>
        <taxon>Basidiomycota</taxon>
        <taxon>Agaricomycotina</taxon>
        <taxon>Agaricomycetes</taxon>
        <taxon>Agaricomycetidae</taxon>
        <taxon>Agaricales</taxon>
        <taxon>Marasmiineae</taxon>
        <taxon>Omphalotaceae</taxon>
        <taxon>Lentinula</taxon>
    </lineage>
</organism>
<name>A0ACC1U2C7_9AGAR</name>
<dbReference type="Proteomes" id="UP001163835">
    <property type="component" value="Unassembled WGS sequence"/>
</dbReference>
<sequence length="256" mass="28299">MTDRFCLLTALILIFSILSPFNGVEAVPISRVSPKNPSHVPNGLMKPRYILPASTNKSSSDCEVIVETVENHPVSTPYVVVVKGSPGLVGFVRLMYDDLRDIPGAISIQIHIGDSVLDPFFVVFVLIACLGFVSGPENKNDHELEDHDCYACNHRDLEDKWDILCPAPERVVAKDGKMLHVDGITFYRARVRSIGCNVPVTWSSHEVFKLLDIHQRSGDGKERALLVRPVKACKLMPLLSLDGVHYFLTTVPGPVS</sequence>
<evidence type="ECO:0000313" key="2">
    <source>
        <dbReference type="Proteomes" id="UP001163835"/>
    </source>
</evidence>
<dbReference type="EMBL" id="MU795068">
    <property type="protein sequence ID" value="KAJ3811209.1"/>
    <property type="molecule type" value="Genomic_DNA"/>
</dbReference>
<comment type="caution">
    <text evidence="1">The sequence shown here is derived from an EMBL/GenBank/DDBJ whole genome shotgun (WGS) entry which is preliminary data.</text>
</comment>
<evidence type="ECO:0000313" key="1">
    <source>
        <dbReference type="EMBL" id="KAJ3811209.1"/>
    </source>
</evidence>
<reference evidence="1" key="1">
    <citation type="submission" date="2022-09" db="EMBL/GenBank/DDBJ databases">
        <title>A Global Phylogenomic Analysis of the Shiitake Genus Lentinula.</title>
        <authorList>
            <consortium name="DOE Joint Genome Institute"/>
            <person name="Sierra-Patev S."/>
            <person name="Min B."/>
            <person name="Naranjo-Ortiz M."/>
            <person name="Looney B."/>
            <person name="Konkel Z."/>
            <person name="Slot J.C."/>
            <person name="Sakamoto Y."/>
            <person name="Steenwyk J.L."/>
            <person name="Rokas A."/>
            <person name="Carro J."/>
            <person name="Camarero S."/>
            <person name="Ferreira P."/>
            <person name="Molpeceres G."/>
            <person name="Ruiz-Duenas F.J."/>
            <person name="Serrano A."/>
            <person name="Henrissat B."/>
            <person name="Drula E."/>
            <person name="Hughes K.W."/>
            <person name="Mata J.L."/>
            <person name="Ishikawa N.K."/>
            <person name="Vargas-Isla R."/>
            <person name="Ushijima S."/>
            <person name="Smith C.A."/>
            <person name="Ahrendt S."/>
            <person name="Andreopoulos W."/>
            <person name="He G."/>
            <person name="Labutti K."/>
            <person name="Lipzen A."/>
            <person name="Ng V."/>
            <person name="Riley R."/>
            <person name="Sandor L."/>
            <person name="Barry K."/>
            <person name="Martinez A.T."/>
            <person name="Xiao Y."/>
            <person name="Gibbons J.G."/>
            <person name="Terashima K."/>
            <person name="Grigoriev I.V."/>
            <person name="Hibbett D.S."/>
        </authorList>
    </citation>
    <scope>NUCLEOTIDE SEQUENCE</scope>
    <source>
        <strain evidence="1">TMI1499</strain>
    </source>
</reference>
<protein>
    <submittedName>
        <fullName evidence="1">Uncharacterized protein</fullName>
    </submittedName>
</protein>
<accession>A0ACC1U2C7</accession>